<feature type="compositionally biased region" description="Polar residues" evidence="1">
    <location>
        <begin position="447"/>
        <end position="461"/>
    </location>
</feature>
<feature type="region of interest" description="Disordered" evidence="1">
    <location>
        <begin position="206"/>
        <end position="242"/>
    </location>
</feature>
<protein>
    <submittedName>
        <fullName evidence="2">Uncharacterized protein</fullName>
    </submittedName>
</protein>
<evidence type="ECO:0000313" key="2">
    <source>
        <dbReference type="EMBL" id="KAL3788277.1"/>
    </source>
</evidence>
<feature type="region of interest" description="Disordered" evidence="1">
    <location>
        <begin position="95"/>
        <end position="132"/>
    </location>
</feature>
<gene>
    <name evidence="2" type="ORF">HJC23_011909</name>
</gene>
<feature type="region of interest" description="Disordered" evidence="1">
    <location>
        <begin position="20"/>
        <end position="45"/>
    </location>
</feature>
<comment type="caution">
    <text evidence="2">The sequence shown here is derived from an EMBL/GenBank/DDBJ whole genome shotgun (WGS) entry which is preliminary data.</text>
</comment>
<sequence length="461" mass="51410">MCMEEDPRILAVLREVEARFRRGRRERSTSKSNRSRSSSRDRSVDVAMAAALSRSLQVEEEFAVRRPHIGWDGDVQHPETTGYAMPEKMMATYRDLSSRGRSPSVERARMRVPVPPQPPRESSLPTKQSRSKSFEARHELCLPLPPIKHNLSMQPSTLFPRGSSQPLPPYRHESALQAPLRSNSYVSSQMQQDRYEPAGYRMYPEPVVEPSSNVESMNRSVYSQNSVRSRQSSSSKASSKKHSYCLTSELEKQVATCKHDTCVTVPTFKSRSSNCDRSDSRSLDSSMSSCISEASLSSMEGSERSGASSKKRVQFSPDTKPGSSVTPDDSSVNSLDSPESESSSMSFEELLFDLFGSNTNQDDTNATRVSTGLASLEERHNKKSINILTEDDKPHPPVAPRMRGYGKMYSNSHMPREGLGDCESLPSMASSSISSDSRNSRSNMLDRQSNSALQGYYQSRH</sequence>
<organism evidence="2 3">
    <name type="scientific">Cyclotella cryptica</name>
    <dbReference type="NCBI Taxonomy" id="29204"/>
    <lineage>
        <taxon>Eukaryota</taxon>
        <taxon>Sar</taxon>
        <taxon>Stramenopiles</taxon>
        <taxon>Ochrophyta</taxon>
        <taxon>Bacillariophyta</taxon>
        <taxon>Coscinodiscophyceae</taxon>
        <taxon>Thalassiosirophycidae</taxon>
        <taxon>Stephanodiscales</taxon>
        <taxon>Stephanodiscaceae</taxon>
        <taxon>Cyclotella</taxon>
    </lineage>
</organism>
<feature type="compositionally biased region" description="Low complexity" evidence="1">
    <location>
        <begin position="424"/>
        <end position="446"/>
    </location>
</feature>
<name>A0ABD3PJV9_9STRA</name>
<dbReference type="Proteomes" id="UP001516023">
    <property type="component" value="Unassembled WGS sequence"/>
</dbReference>
<keyword evidence="3" id="KW-1185">Reference proteome</keyword>
<feature type="region of interest" description="Disordered" evidence="1">
    <location>
        <begin position="294"/>
        <end position="343"/>
    </location>
</feature>
<feature type="region of interest" description="Disordered" evidence="1">
    <location>
        <begin position="409"/>
        <end position="461"/>
    </location>
</feature>
<feature type="region of interest" description="Disordered" evidence="1">
    <location>
        <begin position="268"/>
        <end position="287"/>
    </location>
</feature>
<reference evidence="2 3" key="1">
    <citation type="journal article" date="2020" name="G3 (Bethesda)">
        <title>Improved Reference Genome for Cyclotella cryptica CCMP332, a Model for Cell Wall Morphogenesis, Salinity Adaptation, and Lipid Production in Diatoms (Bacillariophyta).</title>
        <authorList>
            <person name="Roberts W.R."/>
            <person name="Downey K.M."/>
            <person name="Ruck E.C."/>
            <person name="Traller J.C."/>
            <person name="Alverson A.J."/>
        </authorList>
    </citation>
    <scope>NUCLEOTIDE SEQUENCE [LARGE SCALE GENOMIC DNA]</scope>
    <source>
        <strain evidence="2 3">CCMP332</strain>
    </source>
</reference>
<feature type="compositionally biased region" description="Low complexity" evidence="1">
    <location>
        <begin position="329"/>
        <end position="343"/>
    </location>
</feature>
<dbReference type="AlphaFoldDB" id="A0ABD3PJV9"/>
<evidence type="ECO:0000256" key="1">
    <source>
        <dbReference type="SAM" id="MobiDB-lite"/>
    </source>
</evidence>
<feature type="compositionally biased region" description="Polar residues" evidence="1">
    <location>
        <begin position="294"/>
        <end position="308"/>
    </location>
</feature>
<feature type="region of interest" description="Disordered" evidence="1">
    <location>
        <begin position="152"/>
        <end position="171"/>
    </location>
</feature>
<feature type="compositionally biased region" description="Polar residues" evidence="1">
    <location>
        <begin position="152"/>
        <end position="165"/>
    </location>
</feature>
<accession>A0ABD3PJV9</accession>
<evidence type="ECO:0000313" key="3">
    <source>
        <dbReference type="Proteomes" id="UP001516023"/>
    </source>
</evidence>
<dbReference type="EMBL" id="JABMIG020000159">
    <property type="protein sequence ID" value="KAL3788277.1"/>
    <property type="molecule type" value="Genomic_DNA"/>
</dbReference>
<proteinExistence type="predicted"/>
<feature type="compositionally biased region" description="Low complexity" evidence="1">
    <location>
        <begin position="218"/>
        <end position="237"/>
    </location>
</feature>